<organism evidence="3 4">
    <name type="scientific">Sporomusa ovata</name>
    <dbReference type="NCBI Taxonomy" id="2378"/>
    <lineage>
        <taxon>Bacteria</taxon>
        <taxon>Bacillati</taxon>
        <taxon>Bacillota</taxon>
        <taxon>Negativicutes</taxon>
        <taxon>Selenomonadales</taxon>
        <taxon>Sporomusaceae</taxon>
        <taxon>Sporomusa</taxon>
    </lineage>
</organism>
<dbReference type="InterPro" id="IPR051044">
    <property type="entry name" value="MAG_DAG_Lipase"/>
</dbReference>
<dbReference type="PANTHER" id="PTHR11614">
    <property type="entry name" value="PHOSPHOLIPASE-RELATED"/>
    <property type="match status" value="1"/>
</dbReference>
<sequence>MAIMPGAEPFFLQGGETGVLLVHGFTGAPSEMRLAGEYLNSLGYTVLAPRLSGHGTTPEEMAKTSWPHWYSSVEDGYHVLSGICSNVAAVGLSMGGLLTLKLASEYPVSKLAVLSAPIYIANKRLRLLPFYRMFTNFVAKKRKRLPGVGEEYSISYDLTPLSSLTSLIQLIKHVDALLPLVTVPALVIQSIKEHTVEPESAQYIYNKLGSTDKRLVWLNKSGHIITLDTEREYVFQEIGRFLAEN</sequence>
<gene>
    <name evidence="3" type="ORF">SpAn4DRAFT_1331</name>
</gene>
<dbReference type="AlphaFoldDB" id="A0A0U1KSH0"/>
<dbReference type="EC" id="3.1.1.1" evidence="3"/>
<protein>
    <submittedName>
        <fullName evidence="3">Carboxylesterase</fullName>
        <ecNumber evidence="3">3.1.1.1</ecNumber>
    </submittedName>
</protein>
<dbReference type="Pfam" id="PF12146">
    <property type="entry name" value="Hydrolase_4"/>
    <property type="match status" value="1"/>
</dbReference>
<feature type="domain" description="Serine aminopeptidase S33" evidence="2">
    <location>
        <begin position="19"/>
        <end position="229"/>
    </location>
</feature>
<dbReference type="SUPFAM" id="SSF53474">
    <property type="entry name" value="alpha/beta-Hydrolases"/>
    <property type="match status" value="1"/>
</dbReference>
<reference evidence="4" key="1">
    <citation type="submission" date="2015-03" db="EMBL/GenBank/DDBJ databases">
        <authorList>
            <person name="Nijsse Bart"/>
        </authorList>
    </citation>
    <scope>NUCLEOTIDE SEQUENCE [LARGE SCALE GENOMIC DNA]</scope>
</reference>
<dbReference type="InterPro" id="IPR022742">
    <property type="entry name" value="Hydrolase_4"/>
</dbReference>
<evidence type="ECO:0000313" key="4">
    <source>
        <dbReference type="Proteomes" id="UP000049855"/>
    </source>
</evidence>
<name>A0A0U1KSH0_9FIRM</name>
<dbReference type="InterPro" id="IPR012354">
    <property type="entry name" value="Esterase_lipase"/>
</dbReference>
<evidence type="ECO:0000256" key="1">
    <source>
        <dbReference type="PIRSR" id="PIRSR017388-2"/>
    </source>
</evidence>
<evidence type="ECO:0000313" key="3">
    <source>
        <dbReference type="EMBL" id="CQR70362.1"/>
    </source>
</evidence>
<proteinExistence type="predicted"/>
<dbReference type="Proteomes" id="UP000049855">
    <property type="component" value="Unassembled WGS sequence"/>
</dbReference>
<dbReference type="Gene3D" id="3.40.50.1820">
    <property type="entry name" value="alpha/beta hydrolase"/>
    <property type="match status" value="1"/>
</dbReference>
<keyword evidence="4" id="KW-1185">Reference proteome</keyword>
<accession>A0A0U1KSH0</accession>
<feature type="binding site" evidence="1">
    <location>
        <position position="94"/>
    </location>
    <ligand>
        <name>substrate</name>
    </ligand>
</feature>
<evidence type="ECO:0000259" key="2">
    <source>
        <dbReference type="Pfam" id="PF12146"/>
    </source>
</evidence>
<dbReference type="PIRSF" id="PIRSF017388">
    <property type="entry name" value="Esterase_lipase"/>
    <property type="match status" value="1"/>
</dbReference>
<dbReference type="GO" id="GO:0106435">
    <property type="term" value="F:carboxylesterase activity"/>
    <property type="evidence" value="ECO:0007669"/>
    <property type="project" value="UniProtKB-EC"/>
</dbReference>
<dbReference type="InterPro" id="IPR029058">
    <property type="entry name" value="AB_hydrolase_fold"/>
</dbReference>
<dbReference type="RefSeq" id="WP_021169100.1">
    <property type="nucleotide sequence ID" value="NZ_CTRP01000003.1"/>
</dbReference>
<feature type="binding site" evidence="1">
    <location>
        <position position="25"/>
    </location>
    <ligand>
        <name>substrate</name>
    </ligand>
</feature>
<dbReference type="EMBL" id="CTRP01000003">
    <property type="protein sequence ID" value="CQR70362.1"/>
    <property type="molecule type" value="Genomic_DNA"/>
</dbReference>
<keyword evidence="3" id="KW-0378">Hydrolase</keyword>